<dbReference type="PANTHER" id="PTHR10509:SF14">
    <property type="entry name" value="CAFFEOYL-COA O-METHYLTRANSFERASE 3-RELATED"/>
    <property type="match status" value="1"/>
</dbReference>
<dbReference type="CDD" id="cd02440">
    <property type="entry name" value="AdoMet_MTases"/>
    <property type="match status" value="1"/>
</dbReference>
<sequence length="246" mass="27571">MSRKNIQLTEKLEEYIFRNSVREPDSFRRLREETGKLAQANMQISPEEGQFLNILTKLSGAKRILEIGTFTGYSSLCFASALPSDGKILCCDISEEWTRIARKYWKENDLEPKIRLKIGSALETLQVLLDSKSSPDWAPGFGCGPGSVDLVFLDADKENYPNYYPLILKLLKPGGLLIADNVLWDGSVADSTHQETSTVGIRTFNELVRNDPNVDISMIPIADGVSLVRKSNRNRFQKSVNDPSLV</sequence>
<dbReference type="Proteomes" id="UP000011988">
    <property type="component" value="Unassembled WGS sequence"/>
</dbReference>
<proteinExistence type="predicted"/>
<dbReference type="OrthoDB" id="9799672at2"/>
<evidence type="ECO:0000313" key="4">
    <source>
        <dbReference type="EMBL" id="EMJ94323.1"/>
    </source>
</evidence>
<keyword evidence="1 4" id="KW-0489">Methyltransferase</keyword>
<keyword evidence="3" id="KW-0949">S-adenosyl-L-methionine</keyword>
<gene>
    <name evidence="4" type="ORF">LEP1GSC194_3716</name>
</gene>
<dbReference type="PROSITE" id="PS51682">
    <property type="entry name" value="SAM_OMT_I"/>
    <property type="match status" value="1"/>
</dbReference>
<accession>M6CZJ3</accession>
<dbReference type="EMBL" id="ANIK01000053">
    <property type="protein sequence ID" value="EMJ94323.1"/>
    <property type="molecule type" value="Genomic_DNA"/>
</dbReference>
<dbReference type="RefSeq" id="WP_020773787.1">
    <property type="nucleotide sequence ID" value="NZ_ANIK01000053.1"/>
</dbReference>
<dbReference type="GO" id="GO:0008757">
    <property type="term" value="F:S-adenosylmethionine-dependent methyltransferase activity"/>
    <property type="evidence" value="ECO:0007669"/>
    <property type="project" value="TreeGrafter"/>
</dbReference>
<dbReference type="SUPFAM" id="SSF53335">
    <property type="entry name" value="S-adenosyl-L-methionine-dependent methyltransferases"/>
    <property type="match status" value="1"/>
</dbReference>
<dbReference type="InterPro" id="IPR002935">
    <property type="entry name" value="SAM_O-MeTrfase"/>
</dbReference>
<evidence type="ECO:0000256" key="2">
    <source>
        <dbReference type="ARBA" id="ARBA00022679"/>
    </source>
</evidence>
<dbReference type="AlphaFoldDB" id="M6CZJ3"/>
<dbReference type="PATRIC" id="fig|1218565.3.peg.2553"/>
<comment type="caution">
    <text evidence="4">The sequence shown here is derived from an EMBL/GenBank/DDBJ whole genome shotgun (WGS) entry which is preliminary data.</text>
</comment>
<dbReference type="Gene3D" id="3.40.50.150">
    <property type="entry name" value="Vaccinia Virus protein VP39"/>
    <property type="match status" value="1"/>
</dbReference>
<evidence type="ECO:0000313" key="5">
    <source>
        <dbReference type="Proteomes" id="UP000011988"/>
    </source>
</evidence>
<dbReference type="GO" id="GO:0008171">
    <property type="term" value="F:O-methyltransferase activity"/>
    <property type="evidence" value="ECO:0007669"/>
    <property type="project" value="InterPro"/>
</dbReference>
<dbReference type="InterPro" id="IPR029063">
    <property type="entry name" value="SAM-dependent_MTases_sf"/>
</dbReference>
<evidence type="ECO:0000256" key="1">
    <source>
        <dbReference type="ARBA" id="ARBA00022603"/>
    </source>
</evidence>
<dbReference type="InterPro" id="IPR050362">
    <property type="entry name" value="Cation-dep_OMT"/>
</dbReference>
<evidence type="ECO:0000256" key="3">
    <source>
        <dbReference type="ARBA" id="ARBA00022691"/>
    </source>
</evidence>
<protein>
    <submittedName>
        <fullName evidence="4">O-methyltransferase</fullName>
    </submittedName>
</protein>
<reference evidence="4 5" key="1">
    <citation type="submission" date="2013-01" db="EMBL/GenBank/DDBJ databases">
        <authorList>
            <person name="Harkins D.M."/>
            <person name="Durkin A.S."/>
            <person name="Brinkac L.M."/>
            <person name="Haft D.H."/>
            <person name="Selengut J.D."/>
            <person name="Sanka R."/>
            <person name="DePew J."/>
            <person name="Purushe J."/>
            <person name="Galloway R.L."/>
            <person name="Vinetz J.M."/>
            <person name="Sutton G.G."/>
            <person name="Nierman W.C."/>
            <person name="Fouts D.E."/>
        </authorList>
    </citation>
    <scope>NUCLEOTIDE SEQUENCE [LARGE SCALE GENOMIC DNA]</scope>
    <source>
        <strain evidence="4 5">79601</strain>
    </source>
</reference>
<dbReference type="GO" id="GO:0032259">
    <property type="term" value="P:methylation"/>
    <property type="evidence" value="ECO:0007669"/>
    <property type="project" value="UniProtKB-KW"/>
</dbReference>
<organism evidence="4 5">
    <name type="scientific">Leptospira alstonii serovar Sichuan str. 79601</name>
    <dbReference type="NCBI Taxonomy" id="1218565"/>
    <lineage>
        <taxon>Bacteria</taxon>
        <taxon>Pseudomonadati</taxon>
        <taxon>Spirochaetota</taxon>
        <taxon>Spirochaetia</taxon>
        <taxon>Leptospirales</taxon>
        <taxon>Leptospiraceae</taxon>
        <taxon>Leptospira</taxon>
    </lineage>
</organism>
<name>M6CZJ3_9LEPT</name>
<dbReference type="PANTHER" id="PTHR10509">
    <property type="entry name" value="O-METHYLTRANSFERASE-RELATED"/>
    <property type="match status" value="1"/>
</dbReference>
<keyword evidence="2 4" id="KW-0808">Transferase</keyword>
<dbReference type="Pfam" id="PF01596">
    <property type="entry name" value="Methyltransf_3"/>
    <property type="match status" value="1"/>
</dbReference>